<dbReference type="PANTHER" id="PTHR35004:SF6">
    <property type="entry name" value="TRANSPOSASE"/>
    <property type="match status" value="1"/>
</dbReference>
<dbReference type="eggNOG" id="COG4584">
    <property type="taxonomic scope" value="Bacteria"/>
</dbReference>
<feature type="domain" description="Integrase catalytic" evidence="1">
    <location>
        <begin position="2"/>
        <end position="92"/>
    </location>
</feature>
<evidence type="ECO:0000313" key="3">
    <source>
        <dbReference type="Proteomes" id="UP000007517"/>
    </source>
</evidence>
<gene>
    <name evidence="2" type="ordered locus">BLASA_4401</name>
</gene>
<dbReference type="InterPro" id="IPR036397">
    <property type="entry name" value="RNaseH_sf"/>
</dbReference>
<dbReference type="Pfam" id="PF00665">
    <property type="entry name" value="rve"/>
    <property type="match status" value="1"/>
</dbReference>
<dbReference type="STRING" id="1146883.BLASA_4401"/>
<dbReference type="KEGG" id="bsd:BLASA_4401"/>
<sequence>MRYVYSFHMTLSYSRDPFCCFTTSLDLATFFGCHLRAFAHFGGVPGSIVYDRTKTIVRRHVAPGRTVPIHPEAAAFAEHYGFAIDVLAARRPTGKGRVERQVLIVREHVLAGRAFGSLDDLMRRSVTGCRSAAAKCIAPTGRSSACGRRPTGPRCCRCRRRNIG</sequence>
<dbReference type="GO" id="GO:0003676">
    <property type="term" value="F:nucleic acid binding"/>
    <property type="evidence" value="ECO:0007669"/>
    <property type="project" value="InterPro"/>
</dbReference>
<proteinExistence type="predicted"/>
<dbReference type="HOGENOM" id="CLU_1615820_0_0_11"/>
<dbReference type="InterPro" id="IPR012337">
    <property type="entry name" value="RNaseH-like_sf"/>
</dbReference>
<dbReference type="Gene3D" id="3.30.420.10">
    <property type="entry name" value="Ribonuclease H-like superfamily/Ribonuclease H"/>
    <property type="match status" value="1"/>
</dbReference>
<dbReference type="SUPFAM" id="SSF53098">
    <property type="entry name" value="Ribonuclease H-like"/>
    <property type="match status" value="1"/>
</dbReference>
<accession>H6RNR2</accession>
<evidence type="ECO:0000313" key="2">
    <source>
        <dbReference type="EMBL" id="CCG05210.1"/>
    </source>
</evidence>
<dbReference type="InterPro" id="IPR001584">
    <property type="entry name" value="Integrase_cat-core"/>
</dbReference>
<reference evidence="2 3" key="1">
    <citation type="journal article" date="2012" name="J. Bacteriol.">
        <title>Genome Sequence of Blastococcus saxobsidens DD2, a Stone-Inhabiting Bacterium.</title>
        <authorList>
            <person name="Chouaia B."/>
            <person name="Crotti E."/>
            <person name="Brusetti L."/>
            <person name="Daffonchio D."/>
            <person name="Essoussi I."/>
            <person name="Nouioui I."/>
            <person name="Sbissi I."/>
            <person name="Ghodhbane-Gtari F."/>
            <person name="Gtari M."/>
            <person name="Vacherie B."/>
            <person name="Barbe V."/>
            <person name="Medigue C."/>
            <person name="Gury J."/>
            <person name="Pujic P."/>
            <person name="Normand P."/>
        </authorList>
    </citation>
    <scope>NUCLEOTIDE SEQUENCE [LARGE SCALE GENOMIC DNA]</scope>
    <source>
        <strain evidence="2 3">DD2</strain>
    </source>
</reference>
<keyword evidence="3" id="KW-1185">Reference proteome</keyword>
<dbReference type="AlphaFoldDB" id="H6RNR2"/>
<protein>
    <submittedName>
        <fullName evidence="2">Putative transposase</fullName>
    </submittedName>
</protein>
<reference evidence="3" key="2">
    <citation type="submission" date="2012-02" db="EMBL/GenBank/DDBJ databases">
        <title>Complete genome sequence of Blastococcus saxobsidens strain DD2.</title>
        <authorList>
            <person name="Genoscope."/>
        </authorList>
    </citation>
    <scope>NUCLEOTIDE SEQUENCE [LARGE SCALE GENOMIC DNA]</scope>
    <source>
        <strain evidence="3">DD2</strain>
    </source>
</reference>
<dbReference type="RefSeq" id="WP_014378081.1">
    <property type="nucleotide sequence ID" value="NC_016943.1"/>
</dbReference>
<dbReference type="OrthoDB" id="3542865at2"/>
<dbReference type="EMBL" id="FO117623">
    <property type="protein sequence ID" value="CCG05210.1"/>
    <property type="molecule type" value="Genomic_DNA"/>
</dbReference>
<evidence type="ECO:0000259" key="1">
    <source>
        <dbReference type="Pfam" id="PF00665"/>
    </source>
</evidence>
<organism evidence="2 3">
    <name type="scientific">Blastococcus saxobsidens (strain DD2)</name>
    <dbReference type="NCBI Taxonomy" id="1146883"/>
    <lineage>
        <taxon>Bacteria</taxon>
        <taxon>Bacillati</taxon>
        <taxon>Actinomycetota</taxon>
        <taxon>Actinomycetes</taxon>
        <taxon>Geodermatophilales</taxon>
        <taxon>Geodermatophilaceae</taxon>
        <taxon>Blastococcus</taxon>
    </lineage>
</organism>
<dbReference type="GO" id="GO:0015074">
    <property type="term" value="P:DNA integration"/>
    <property type="evidence" value="ECO:0007669"/>
    <property type="project" value="InterPro"/>
</dbReference>
<dbReference type="Proteomes" id="UP000007517">
    <property type="component" value="Chromosome"/>
</dbReference>
<name>H6RNR2_BLASD</name>
<dbReference type="PANTHER" id="PTHR35004">
    <property type="entry name" value="TRANSPOSASE RV3428C-RELATED"/>
    <property type="match status" value="1"/>
</dbReference>